<organism evidence="1 2">
    <name type="scientific">Vermiconidia calcicola</name>
    <dbReference type="NCBI Taxonomy" id="1690605"/>
    <lineage>
        <taxon>Eukaryota</taxon>
        <taxon>Fungi</taxon>
        <taxon>Dikarya</taxon>
        <taxon>Ascomycota</taxon>
        <taxon>Pezizomycotina</taxon>
        <taxon>Dothideomycetes</taxon>
        <taxon>Dothideomycetidae</taxon>
        <taxon>Mycosphaerellales</taxon>
        <taxon>Extremaceae</taxon>
        <taxon>Vermiconidia</taxon>
    </lineage>
</organism>
<evidence type="ECO:0000313" key="2">
    <source>
        <dbReference type="Proteomes" id="UP001281147"/>
    </source>
</evidence>
<name>A0ACC3MRR4_9PEZI</name>
<reference evidence="1" key="1">
    <citation type="submission" date="2023-07" db="EMBL/GenBank/DDBJ databases">
        <title>Black Yeasts Isolated from many extreme environments.</title>
        <authorList>
            <person name="Coleine C."/>
            <person name="Stajich J.E."/>
            <person name="Selbmann L."/>
        </authorList>
    </citation>
    <scope>NUCLEOTIDE SEQUENCE</scope>
    <source>
        <strain evidence="1">CCFEE 5714</strain>
    </source>
</reference>
<gene>
    <name evidence="1" type="ORF">LTR37_015095</name>
</gene>
<comment type="caution">
    <text evidence="1">The sequence shown here is derived from an EMBL/GenBank/DDBJ whole genome shotgun (WGS) entry which is preliminary data.</text>
</comment>
<protein>
    <submittedName>
        <fullName evidence="1">Uncharacterized protein</fullName>
    </submittedName>
</protein>
<evidence type="ECO:0000313" key="1">
    <source>
        <dbReference type="EMBL" id="KAK3702120.1"/>
    </source>
</evidence>
<sequence length="318" mass="36264">MLRKLRWNSREPTDAASPHSCEDGAVADSAQASEEKQSNRLTFFDLPAELRNEIYDHVISDTTLSLPSNIFASSRRSRLPLMRRKSVAPQINGLLLASRRCHREYLSLLLSTVSVIVEVNDFDFAPLMRVSAGLGELESQALRSNRNLVLHLNTRNCTAKDMNSLRRWLDFRKTEALGLPWKYEFPIDKLLPPNSMGKVRLCRELEYYADTISALAVDVDAEQQQELRAIIDAFESKAMWLEDDLGWLGQRSKSVSRNHQGAFEEVQFTPATPFFPSRKYLEAEQDPLVITKSWQPVGSEPMKADQNVKHTVWLSLRS</sequence>
<proteinExistence type="predicted"/>
<dbReference type="EMBL" id="JAUTXU010000165">
    <property type="protein sequence ID" value="KAK3702120.1"/>
    <property type="molecule type" value="Genomic_DNA"/>
</dbReference>
<dbReference type="Proteomes" id="UP001281147">
    <property type="component" value="Unassembled WGS sequence"/>
</dbReference>
<keyword evidence="2" id="KW-1185">Reference proteome</keyword>
<accession>A0ACC3MRR4</accession>